<dbReference type="Gene3D" id="3.40.720.10">
    <property type="entry name" value="Alkaline Phosphatase, subunit A"/>
    <property type="match status" value="1"/>
</dbReference>
<dbReference type="Proteomes" id="UP000198661">
    <property type="component" value="Unassembled WGS sequence"/>
</dbReference>
<dbReference type="InterPro" id="IPR017850">
    <property type="entry name" value="Alkaline_phosphatase_core_sf"/>
</dbReference>
<evidence type="ECO:0000313" key="1">
    <source>
        <dbReference type="EMBL" id="SFG43895.1"/>
    </source>
</evidence>
<keyword evidence="2" id="KW-1185">Reference proteome</keyword>
<gene>
    <name evidence="1" type="ORF">SAMN04488025_13416</name>
</gene>
<dbReference type="OrthoDB" id="2381338at2"/>
<dbReference type="EMBL" id="FOOK01000034">
    <property type="protein sequence ID" value="SFG43895.1"/>
    <property type="molecule type" value="Genomic_DNA"/>
</dbReference>
<proteinExistence type="predicted"/>
<dbReference type="SUPFAM" id="SSF53649">
    <property type="entry name" value="Alkaline phosphatase-like"/>
    <property type="match status" value="1"/>
</dbReference>
<evidence type="ECO:0000313" key="2">
    <source>
        <dbReference type="Proteomes" id="UP000198661"/>
    </source>
</evidence>
<name>A0A1I2RT68_9BACL</name>
<organism evidence="1 2">
    <name type="scientific">Planifilum fulgidum</name>
    <dbReference type="NCBI Taxonomy" id="201973"/>
    <lineage>
        <taxon>Bacteria</taxon>
        <taxon>Bacillati</taxon>
        <taxon>Bacillota</taxon>
        <taxon>Bacilli</taxon>
        <taxon>Bacillales</taxon>
        <taxon>Thermoactinomycetaceae</taxon>
        <taxon>Planifilum</taxon>
    </lineage>
</organism>
<reference evidence="1 2" key="1">
    <citation type="submission" date="2016-10" db="EMBL/GenBank/DDBJ databases">
        <authorList>
            <person name="de Groot N.N."/>
        </authorList>
    </citation>
    <scope>NUCLEOTIDE SEQUENCE [LARGE SCALE GENOMIC DNA]</scope>
    <source>
        <strain evidence="1 2">DSM 44945</strain>
    </source>
</reference>
<dbReference type="STRING" id="201973.SAMN04488025_13416"/>
<sequence length="393" mass="44157">MWKQGPSTTLQWVLEDLNQKHLSPRVSTIHETLKRAGLRSGSINLLVHRGFVTHRAPLLERTLKGPDLLALGPILSEPGVGTFFSANAFRDPDTWQIARRWLHRNPPPDFLIAYLSDLDKKVHKEGPGHRRHLLEIDRRLSDLLSSFGCWERALDRYIFILMGDSGHVPVKEDEGHQIRLEEILEGFRLLPPGSRLQPDEYDFVVAPNEQLAILYPIRSSVRIRPVIRRLLSHPGVDLVVHRDGEMITVRSRKGILRFRKGGPWTDPYGTSWTFSGNPGVLDLQVDPAKKRVGFRAYPDAFRQLLGAAGAQRSPCLLVTARTGYEFRYGTSPGHPGGGSHGSLKRREMLVPLIAGGTAVRPAHRRIVDLKAWILTLLEEKKKPGKRPGPGAKN</sequence>
<dbReference type="AlphaFoldDB" id="A0A1I2RT68"/>
<dbReference type="InterPro" id="IPR002591">
    <property type="entry name" value="Phosphodiest/P_Trfase"/>
</dbReference>
<accession>A0A1I2RT68</accession>
<dbReference type="Pfam" id="PF01663">
    <property type="entry name" value="Phosphodiest"/>
    <property type="match status" value="1"/>
</dbReference>
<protein>
    <submittedName>
        <fullName evidence="1">Type I phosphodiesterase / nucleotide pyrophosphatase</fullName>
    </submittedName>
</protein>